<gene>
    <name evidence="1" type="ORF">MCFN_01980</name>
</gene>
<evidence type="ECO:0000313" key="1">
    <source>
        <dbReference type="EMBL" id="AIA29537.1"/>
    </source>
</evidence>
<proteinExistence type="predicted"/>
<dbReference type="RefSeq" id="WP_038561767.1">
    <property type="nucleotide sequence ID" value="NZ_AP018940.1"/>
</dbReference>
<sequence length="201" mass="22199">MKKLIKLSGLYSFAGILPFTIVACNNTNEQKPKDQTTTSSTLKETEQFKPVFALVENTEKNSAEGYEYKAKNQVVAVATKFGISAESLSFESKNTMTALVTKKATVFSTTKDGVIQLVQVKNNKTPADGPIIGIVKGLPQGITLTKDSNPVYNDRNNQNKESGFLKVKKKDGKFEIKFRLFKKDADGKIQVSTELYTLTLD</sequence>
<dbReference type="PROSITE" id="PS51257">
    <property type="entry name" value="PROKAR_LIPOPROTEIN"/>
    <property type="match status" value="1"/>
</dbReference>
<evidence type="ECO:0000313" key="2">
    <source>
        <dbReference type="Proteomes" id="UP000027088"/>
    </source>
</evidence>
<dbReference type="Proteomes" id="UP000027088">
    <property type="component" value="Chromosome"/>
</dbReference>
<keyword evidence="2" id="KW-1185">Reference proteome</keyword>
<dbReference type="InterPro" id="IPR009975">
    <property type="entry name" value="P30"/>
</dbReference>
<dbReference type="AlphaFoldDB" id="A0A059XWC5"/>
<name>A0A059XWC5_9BACT</name>
<dbReference type="KEGG" id="mcr:MCFN_01980"/>
<accession>A0A059XWC5</accession>
<keyword evidence="1" id="KW-0449">Lipoprotein</keyword>
<dbReference type="EMBL" id="CP007521">
    <property type="protein sequence ID" value="AIA29537.1"/>
    <property type="molecule type" value="Genomic_DNA"/>
</dbReference>
<dbReference type="Pfam" id="PF07390">
    <property type="entry name" value="P30"/>
    <property type="match status" value="1"/>
</dbReference>
<protein>
    <submittedName>
        <fullName evidence="1">p30 family lipoprotein</fullName>
    </submittedName>
</protein>
<reference evidence="1 2" key="1">
    <citation type="journal article" date="2014" name="Genome Announc.">
        <title>Complete Genome Sequence of the Bovine Mastitis Pathogen Mycoplasma californicum Strain ST-6T (ATCC 33461T).</title>
        <authorList>
            <person name="Calcutt M.J."/>
            <person name="Foecking M.F."/>
            <person name="Fox L.K."/>
        </authorList>
    </citation>
    <scope>NUCLEOTIDE SEQUENCE [LARGE SCALE GENOMIC DNA]</scope>
    <source>
        <strain evidence="1 2">ST-6</strain>
    </source>
</reference>
<organism evidence="1 2">
    <name type="scientific">Mycoplasmopsis californica</name>
    <dbReference type="NCBI Taxonomy" id="2113"/>
    <lineage>
        <taxon>Bacteria</taxon>
        <taxon>Bacillati</taxon>
        <taxon>Mycoplasmatota</taxon>
        <taxon>Mycoplasmoidales</taxon>
        <taxon>Metamycoplasmataceae</taxon>
        <taxon>Mycoplasmopsis</taxon>
    </lineage>
</organism>